<name>A0ABQ7YKC2_BRANA</name>
<dbReference type="Proteomes" id="UP000824890">
    <property type="component" value="Unassembled WGS sequence"/>
</dbReference>
<proteinExistence type="predicted"/>
<accession>A0ABQ7YKC2</accession>
<sequence>MDLKTNKMILLDKHMRAMVSDFSLSKLAVDRAFHVSGILSMAQLDIWSPSVGVEAISNEHFRVHYKSNMHQTVIENRGLRRCASDSTSGCLQAETIQSSIFARTYRLMARTGKHSNLGNGWLWMNPLRSCDTASKFFSTASVTILGEKKAQSTWLSGTYTWLSRLHNRELEDKAKEVPELKTERHKKKLNIDELEGIVVKIVLRKRKSLRRNAQVTSEQRLSKAEAEKQYMFEKIKLTENSSSHHKVVVVEETRHMCDVLKDP</sequence>
<gene>
    <name evidence="1" type="ORF">HID58_075628</name>
</gene>
<organism evidence="1 2">
    <name type="scientific">Brassica napus</name>
    <name type="common">Rape</name>
    <dbReference type="NCBI Taxonomy" id="3708"/>
    <lineage>
        <taxon>Eukaryota</taxon>
        <taxon>Viridiplantae</taxon>
        <taxon>Streptophyta</taxon>
        <taxon>Embryophyta</taxon>
        <taxon>Tracheophyta</taxon>
        <taxon>Spermatophyta</taxon>
        <taxon>Magnoliopsida</taxon>
        <taxon>eudicotyledons</taxon>
        <taxon>Gunneridae</taxon>
        <taxon>Pentapetalae</taxon>
        <taxon>rosids</taxon>
        <taxon>malvids</taxon>
        <taxon>Brassicales</taxon>
        <taxon>Brassicaceae</taxon>
        <taxon>Brassiceae</taxon>
        <taxon>Brassica</taxon>
    </lineage>
</organism>
<dbReference type="EMBL" id="JAGKQM010000017">
    <property type="protein sequence ID" value="KAH0868606.1"/>
    <property type="molecule type" value="Genomic_DNA"/>
</dbReference>
<evidence type="ECO:0000313" key="2">
    <source>
        <dbReference type="Proteomes" id="UP000824890"/>
    </source>
</evidence>
<evidence type="ECO:0000313" key="1">
    <source>
        <dbReference type="EMBL" id="KAH0868606.1"/>
    </source>
</evidence>
<comment type="caution">
    <text evidence="1">The sequence shown here is derived from an EMBL/GenBank/DDBJ whole genome shotgun (WGS) entry which is preliminary data.</text>
</comment>
<protein>
    <submittedName>
        <fullName evidence="1">Uncharacterized protein</fullName>
    </submittedName>
</protein>
<keyword evidence="2" id="KW-1185">Reference proteome</keyword>
<reference evidence="1 2" key="1">
    <citation type="submission" date="2021-05" db="EMBL/GenBank/DDBJ databases">
        <title>Genome Assembly of Synthetic Allotetraploid Brassica napus Reveals Homoeologous Exchanges between Subgenomes.</title>
        <authorList>
            <person name="Davis J.T."/>
        </authorList>
    </citation>
    <scope>NUCLEOTIDE SEQUENCE [LARGE SCALE GENOMIC DNA]</scope>
    <source>
        <strain evidence="2">cv. Da-Ae</strain>
        <tissue evidence="1">Seedling</tissue>
    </source>
</reference>